<evidence type="ECO:0000256" key="3">
    <source>
        <dbReference type="ARBA" id="ARBA00008442"/>
    </source>
</evidence>
<dbReference type="InterPro" id="IPR012340">
    <property type="entry name" value="NA-bd_OB-fold"/>
</dbReference>
<dbReference type="GO" id="GO:0043047">
    <property type="term" value="F:single-stranded telomeric DNA binding"/>
    <property type="evidence" value="ECO:0007669"/>
    <property type="project" value="InterPro"/>
</dbReference>
<dbReference type="InterPro" id="IPR032042">
    <property type="entry name" value="POT1PC"/>
</dbReference>
<proteinExistence type="inferred from homology"/>
<evidence type="ECO:0000256" key="8">
    <source>
        <dbReference type="SAM" id="MobiDB-lite"/>
    </source>
</evidence>
<dbReference type="GO" id="GO:0000781">
    <property type="term" value="C:chromosome, telomeric region"/>
    <property type="evidence" value="ECO:0007669"/>
    <property type="project" value="UniProtKB-SubCell"/>
</dbReference>
<dbReference type="Proteomes" id="UP000008068">
    <property type="component" value="Unassembled WGS sequence"/>
</dbReference>
<dbReference type="InParanoid" id="G0NGA9"/>
<evidence type="ECO:0000256" key="7">
    <source>
        <dbReference type="ARBA" id="ARBA00023242"/>
    </source>
</evidence>
<keyword evidence="4" id="KW-0158">Chromosome</keyword>
<keyword evidence="6" id="KW-0238">DNA-binding</keyword>
<dbReference type="GO" id="GO:0005634">
    <property type="term" value="C:nucleus"/>
    <property type="evidence" value="ECO:0007669"/>
    <property type="project" value="UniProtKB-SubCell"/>
</dbReference>
<evidence type="ECO:0000313" key="10">
    <source>
        <dbReference type="EMBL" id="EGT59944.1"/>
    </source>
</evidence>
<dbReference type="Pfam" id="PF16686">
    <property type="entry name" value="POT1PC"/>
    <property type="match status" value="1"/>
</dbReference>
<keyword evidence="7" id="KW-0539">Nucleus</keyword>
<evidence type="ECO:0000256" key="5">
    <source>
        <dbReference type="ARBA" id="ARBA00022895"/>
    </source>
</evidence>
<comment type="subcellular location">
    <subcellularLocation>
        <location evidence="2">Chromosome</location>
        <location evidence="2">Telomere</location>
    </subcellularLocation>
    <subcellularLocation>
        <location evidence="1">Nucleus</location>
    </subcellularLocation>
</comment>
<comment type="similarity">
    <text evidence="3">Belongs to the telombin family.</text>
</comment>
<evidence type="ECO:0000313" key="11">
    <source>
        <dbReference type="Proteomes" id="UP000008068"/>
    </source>
</evidence>
<evidence type="ECO:0000256" key="1">
    <source>
        <dbReference type="ARBA" id="ARBA00004123"/>
    </source>
</evidence>
<evidence type="ECO:0000256" key="4">
    <source>
        <dbReference type="ARBA" id="ARBA00022454"/>
    </source>
</evidence>
<reference evidence="11" key="1">
    <citation type="submission" date="2011-07" db="EMBL/GenBank/DDBJ databases">
        <authorList>
            <consortium name="Caenorhabditis brenneri Sequencing and Analysis Consortium"/>
            <person name="Wilson R.K."/>
        </authorList>
    </citation>
    <scope>NUCLEOTIDE SEQUENCE [LARGE SCALE GENOMIC DNA]</scope>
    <source>
        <strain evidence="11">PB2801</strain>
    </source>
</reference>
<sequence>METKLSASDFRRIKDGHKFNDETYYLQWRRYMDLIAQVHSVVLTQRGTYVLKCWRGTKFGPANKAMEVESRLFRVNQDCFKEYIVSPDPRIANAVEKLGRECLLEIVVYDEHISVLDSVKSGDFVALQNVHGYVNGSLVHTLTIHGGDGMGRNRGITIIPKDYNQPEFLYFKARIDAVLHSVTVQQFLPQKPLNATEEDADGKSKKDGLRINLSVKPAKQIAFEDSTKRKRFIWDVKDDSGASSSNNVQTTEGLPSSKSALISWKPQEEQELSPILFEKSTTAGDDSLNSKTRIDSVTKEDAYERSEKLIHEENDGIRQNSSVNPAKWIASEDSTNKCKRLKWDDKDNSKASSSNAGQTTESPFDSNSVHTTWEPQAEQELSPILFEDCRPTCEET</sequence>
<dbReference type="AlphaFoldDB" id="G0NGA9"/>
<dbReference type="STRING" id="135651.G0NGA9"/>
<evidence type="ECO:0000256" key="2">
    <source>
        <dbReference type="ARBA" id="ARBA00004574"/>
    </source>
</evidence>
<feature type="region of interest" description="Disordered" evidence="8">
    <location>
        <begin position="310"/>
        <end position="396"/>
    </location>
</feature>
<dbReference type="eggNOG" id="KOG1361">
    <property type="taxonomic scope" value="Eukaryota"/>
</dbReference>
<dbReference type="FunCoup" id="G0NGA9">
    <property type="interactions" value="583"/>
</dbReference>
<protein>
    <recommendedName>
        <fullName evidence="9">Protection of telomeres protein 1 ssDNA-binding domain-containing protein</fullName>
    </recommendedName>
</protein>
<keyword evidence="11" id="KW-1185">Reference proteome</keyword>
<dbReference type="OrthoDB" id="262529at2759"/>
<organism evidence="11">
    <name type="scientific">Caenorhabditis brenneri</name>
    <name type="common">Nematode worm</name>
    <dbReference type="NCBI Taxonomy" id="135651"/>
    <lineage>
        <taxon>Eukaryota</taxon>
        <taxon>Metazoa</taxon>
        <taxon>Ecdysozoa</taxon>
        <taxon>Nematoda</taxon>
        <taxon>Chromadorea</taxon>
        <taxon>Rhabditida</taxon>
        <taxon>Rhabditina</taxon>
        <taxon>Rhabditomorpha</taxon>
        <taxon>Rhabditoidea</taxon>
        <taxon>Rhabditidae</taxon>
        <taxon>Peloderinae</taxon>
        <taxon>Caenorhabditis</taxon>
    </lineage>
</organism>
<feature type="compositionally biased region" description="Basic and acidic residues" evidence="8">
    <location>
        <begin position="387"/>
        <end position="396"/>
    </location>
</feature>
<dbReference type="Gene3D" id="2.40.50.140">
    <property type="entry name" value="Nucleic acid-binding proteins"/>
    <property type="match status" value="1"/>
</dbReference>
<feature type="domain" description="Protection of telomeres protein 1 ssDNA-binding" evidence="9">
    <location>
        <begin position="23"/>
        <end position="179"/>
    </location>
</feature>
<dbReference type="EMBL" id="GL379879">
    <property type="protein sequence ID" value="EGT59944.1"/>
    <property type="molecule type" value="Genomic_DNA"/>
</dbReference>
<dbReference type="HOGENOM" id="CLU_696831_0_0_1"/>
<feature type="compositionally biased region" description="Polar residues" evidence="8">
    <location>
        <begin position="357"/>
        <end position="374"/>
    </location>
</feature>
<evidence type="ECO:0000259" key="9">
    <source>
        <dbReference type="Pfam" id="PF16686"/>
    </source>
</evidence>
<evidence type="ECO:0000256" key="6">
    <source>
        <dbReference type="ARBA" id="ARBA00023125"/>
    </source>
</evidence>
<dbReference type="SUPFAM" id="SSF50249">
    <property type="entry name" value="Nucleic acid-binding proteins"/>
    <property type="match status" value="1"/>
</dbReference>
<gene>
    <name evidence="10" type="ORF">CAEBREN_13241</name>
</gene>
<name>G0NGA9_CAEBE</name>
<keyword evidence="5" id="KW-0779">Telomere</keyword>
<accession>G0NGA9</accession>